<feature type="compositionally biased region" description="Polar residues" evidence="1">
    <location>
        <begin position="449"/>
        <end position="458"/>
    </location>
</feature>
<dbReference type="AlphaFoldDB" id="A0A8H5C703"/>
<evidence type="ECO:0000259" key="2">
    <source>
        <dbReference type="Pfam" id="PF10383"/>
    </source>
</evidence>
<feature type="compositionally biased region" description="Low complexity" evidence="1">
    <location>
        <begin position="459"/>
        <end position="471"/>
    </location>
</feature>
<feature type="region of interest" description="Disordered" evidence="1">
    <location>
        <begin position="166"/>
        <end position="186"/>
    </location>
</feature>
<dbReference type="InterPro" id="IPR038986">
    <property type="entry name" value="Clr2"/>
</dbReference>
<accession>A0A8H5C703</accession>
<evidence type="ECO:0000259" key="3">
    <source>
        <dbReference type="Pfam" id="PF16761"/>
    </source>
</evidence>
<evidence type="ECO:0000313" key="5">
    <source>
        <dbReference type="Proteomes" id="UP000541558"/>
    </source>
</evidence>
<organism evidence="4 5">
    <name type="scientific">Ephemerocybe angulata</name>
    <dbReference type="NCBI Taxonomy" id="980116"/>
    <lineage>
        <taxon>Eukaryota</taxon>
        <taxon>Fungi</taxon>
        <taxon>Dikarya</taxon>
        <taxon>Basidiomycota</taxon>
        <taxon>Agaricomycotina</taxon>
        <taxon>Agaricomycetes</taxon>
        <taxon>Agaricomycetidae</taxon>
        <taxon>Agaricales</taxon>
        <taxon>Agaricineae</taxon>
        <taxon>Psathyrellaceae</taxon>
        <taxon>Ephemerocybe</taxon>
    </lineage>
</organism>
<dbReference type="GO" id="GO:0031934">
    <property type="term" value="C:mating-type region heterochromatin"/>
    <property type="evidence" value="ECO:0007669"/>
    <property type="project" value="TreeGrafter"/>
</dbReference>
<dbReference type="GO" id="GO:0030466">
    <property type="term" value="P:silent mating-type cassette heterochromatin formation"/>
    <property type="evidence" value="ECO:0007669"/>
    <property type="project" value="TreeGrafter"/>
</dbReference>
<feature type="compositionally biased region" description="Low complexity" evidence="1">
    <location>
        <begin position="307"/>
        <end position="316"/>
    </location>
</feature>
<feature type="compositionally biased region" description="Basic and acidic residues" evidence="1">
    <location>
        <begin position="1103"/>
        <end position="1139"/>
    </location>
</feature>
<dbReference type="OrthoDB" id="2421327at2759"/>
<comment type="caution">
    <text evidence="4">The sequence shown here is derived from an EMBL/GenBank/DDBJ whole genome shotgun (WGS) entry which is preliminary data.</text>
</comment>
<dbReference type="Pfam" id="PF16761">
    <property type="entry name" value="Clr2_transil"/>
    <property type="match status" value="1"/>
</dbReference>
<gene>
    <name evidence="4" type="ORF">D9611_006426</name>
</gene>
<feature type="region of interest" description="Disordered" evidence="1">
    <location>
        <begin position="301"/>
        <end position="321"/>
    </location>
</feature>
<dbReference type="InterPro" id="IPR018839">
    <property type="entry name" value="Tscrpt-silencing_Clr2_C"/>
</dbReference>
<feature type="region of interest" description="Disordered" evidence="1">
    <location>
        <begin position="758"/>
        <end position="781"/>
    </location>
</feature>
<dbReference type="Proteomes" id="UP000541558">
    <property type="component" value="Unassembled WGS sequence"/>
</dbReference>
<feature type="region of interest" description="Disordered" evidence="1">
    <location>
        <begin position="365"/>
        <end position="516"/>
    </location>
</feature>
<dbReference type="InterPro" id="IPR031915">
    <property type="entry name" value="Clr2_N"/>
</dbReference>
<feature type="compositionally biased region" description="Polar residues" evidence="1">
    <location>
        <begin position="390"/>
        <end position="404"/>
    </location>
</feature>
<proteinExistence type="predicted"/>
<dbReference type="EMBL" id="JAACJK010000059">
    <property type="protein sequence ID" value="KAF5336093.1"/>
    <property type="molecule type" value="Genomic_DNA"/>
</dbReference>
<evidence type="ECO:0000256" key="1">
    <source>
        <dbReference type="SAM" id="MobiDB-lite"/>
    </source>
</evidence>
<dbReference type="Pfam" id="PF10383">
    <property type="entry name" value="Clr2"/>
    <property type="match status" value="1"/>
</dbReference>
<feature type="domain" description="Cryptic loci regulator 2 C-terminal" evidence="2">
    <location>
        <begin position="788"/>
        <end position="949"/>
    </location>
</feature>
<evidence type="ECO:0000313" key="4">
    <source>
        <dbReference type="EMBL" id="KAF5336093.1"/>
    </source>
</evidence>
<dbReference type="PANTHER" id="PTHR38046:SF1">
    <property type="entry name" value="CRYPTIC LOCI REGULATOR 2"/>
    <property type="match status" value="1"/>
</dbReference>
<reference evidence="4 5" key="1">
    <citation type="journal article" date="2020" name="ISME J.">
        <title>Uncovering the hidden diversity of litter-decomposition mechanisms in mushroom-forming fungi.</title>
        <authorList>
            <person name="Floudas D."/>
            <person name="Bentzer J."/>
            <person name="Ahren D."/>
            <person name="Johansson T."/>
            <person name="Persson P."/>
            <person name="Tunlid A."/>
        </authorList>
    </citation>
    <scope>NUCLEOTIDE SEQUENCE [LARGE SCALE GENOMIC DNA]</scope>
    <source>
        <strain evidence="4 5">CBS 175.51</strain>
    </source>
</reference>
<feature type="region of interest" description="Disordered" evidence="1">
    <location>
        <begin position="949"/>
        <end position="978"/>
    </location>
</feature>
<keyword evidence="5" id="KW-1185">Reference proteome</keyword>
<name>A0A8H5C703_9AGAR</name>
<dbReference type="GO" id="GO:0033553">
    <property type="term" value="C:rDNA heterochromatin"/>
    <property type="evidence" value="ECO:0007669"/>
    <property type="project" value="TreeGrafter"/>
</dbReference>
<dbReference type="PANTHER" id="PTHR38046">
    <property type="entry name" value="CRYPTIC LOCI REGULATOR 2"/>
    <property type="match status" value="1"/>
</dbReference>
<sequence length="1139" mass="123942">MSKRGLGTPNCKVPVDAEYIDFPRSDGDQGTWPRNTTYEVRDGEVNYMQALPIDHPVAIKWRLAVGNVCAVDIGGITPDKAILRGWPANYQLYDHHKGPANGNIRHDIYLYGPQSRRFRSPKEFAPHALWLCRDATMNTANCYCKYCKKIPQKVISGALETLVHTASQPSVPPSSGPGAWKDADARPLTQGRDIYSALQKQGWGRRERDRDTTSLAKRRAHREQRVRQVGAAKTKEEAPKVFASVQKQLKPMSSLKVSDTVLDMPMLATRNRDLRAVYSRSANDKMGVLSWDDDDETIMNPGAQLRSSQSASASNNGDPPLRRWFREGEVVWVRLPEEGIPLRGIGAPPEHNINNWPGIVKSSKIKNVPIPSPHTANGVANGPTYPPQPQGKQIASPLLSQDPTLNGRPPASPFPSRADLSGNPAQPIQPRQFPSAASSFRPQSPPSGALSSQSANDQIPSSIPHASSAPANTSNGVGNANASPSPASRPPIPALPSRVGQSTPLAPSSEYQSSSSGNWSIKETVIYTIQLIGVHLRVEQPASMVLPYLADPPPEDFVEWLKGVPAEYYNFELDTIRGFDPVSASKRFGRLRDSEEDAKRKECNAISAYAFALQTASRMCNDWALTDKWDFHYVPPGYETGNVRVNVVSRAIAPTGESISSASTSRPQGALSPPVAHRVTTTTTTALTQGLSLDSAIAAAGRANASGPSTFSSSKKMNLNEVIGSGPVYQEISGTSNSMDDLAVREMAVSALGIGPSLKTAEGTAGPSSGSSSGQRSNRPGALTQVRFQGMWWGTERIWVDDFVRIKLSRGALAPDGAPNVYQASGVGKKTLDDLEELRRRDGIARNGTNGKGKEKEVDLPPPWLHSHAITQSANSRGIFLKIDGIFLVEVPKSDGKLKKEGRVCGMLYELAELTWEETEPDLKEQYEAEKKQRLEYLRQKEATANFRASVDESLLPSSTNRPTGPQPHPLQPSPPGHYLIPQAPKGYRFRPILKAGYEAVLNLALVSGRYYPRLLSHPLLAAKILPVLAAPRLGGGKFNEFTSLFALEGLCAGHHNAVDPTFNKKSRAQMIEDAEQDAIADMNRHQEDIAGSGSDGDEDDSMDHGDDAESQHDMDEDLHGQRDVGEPQSHEDAVMNVD</sequence>
<protein>
    <recommendedName>
        <fullName evidence="6">Cryptic loci regulator 2 N-terminal domain-containing protein</fullName>
    </recommendedName>
</protein>
<feature type="compositionally biased region" description="Polar residues" evidence="1">
    <location>
        <begin position="499"/>
        <end position="516"/>
    </location>
</feature>
<feature type="compositionally biased region" description="Low complexity" evidence="1">
    <location>
        <begin position="766"/>
        <end position="781"/>
    </location>
</feature>
<feature type="region of interest" description="Disordered" evidence="1">
    <location>
        <begin position="1088"/>
        <end position="1139"/>
    </location>
</feature>
<feature type="domain" description="Cryptic loci regulator 2 N-terminal" evidence="3">
    <location>
        <begin position="82"/>
        <end position="147"/>
    </location>
</feature>
<evidence type="ECO:0008006" key="6">
    <source>
        <dbReference type="Google" id="ProtNLM"/>
    </source>
</evidence>
<feature type="compositionally biased region" description="Pro residues" evidence="1">
    <location>
        <begin position="965"/>
        <end position="976"/>
    </location>
</feature>
<dbReference type="GO" id="GO:0070824">
    <property type="term" value="C:SHREC complex"/>
    <property type="evidence" value="ECO:0007669"/>
    <property type="project" value="InterPro"/>
</dbReference>
<feature type="region of interest" description="Disordered" evidence="1">
    <location>
        <begin position="844"/>
        <end position="863"/>
    </location>
</feature>
<feature type="region of interest" description="Disordered" evidence="1">
    <location>
        <begin position="199"/>
        <end position="232"/>
    </location>
</feature>